<dbReference type="InterPro" id="IPR004155">
    <property type="entry name" value="PBS_lyase_HEAT"/>
</dbReference>
<reference evidence="1 2" key="1">
    <citation type="submission" date="2019-03" db="EMBL/GenBank/DDBJ databases">
        <title>Draft genome sequences of novel Actinobacteria.</title>
        <authorList>
            <person name="Sahin N."/>
            <person name="Ay H."/>
            <person name="Saygin H."/>
        </authorList>
    </citation>
    <scope>NUCLEOTIDE SEQUENCE [LARGE SCALE GENOMIC DNA]</scope>
    <source>
        <strain evidence="1 2">DSM 45941</strain>
    </source>
</reference>
<dbReference type="Gene3D" id="1.25.10.10">
    <property type="entry name" value="Leucine-rich Repeat Variant"/>
    <property type="match status" value="3"/>
</dbReference>
<evidence type="ECO:0000313" key="1">
    <source>
        <dbReference type="EMBL" id="TDD61734.1"/>
    </source>
</evidence>
<proteinExistence type="predicted"/>
<protein>
    <recommendedName>
        <fullName evidence="3">HEAT repeat domain-containing protein</fullName>
    </recommendedName>
</protein>
<dbReference type="OrthoDB" id="3464935at2"/>
<dbReference type="PANTHER" id="PTHR12697:SF5">
    <property type="entry name" value="DEOXYHYPUSINE HYDROXYLASE"/>
    <property type="match status" value="1"/>
</dbReference>
<dbReference type="SUPFAM" id="SSF48371">
    <property type="entry name" value="ARM repeat"/>
    <property type="match status" value="1"/>
</dbReference>
<gene>
    <name evidence="1" type="ORF">E1293_44680</name>
</gene>
<dbReference type="EMBL" id="SMKY01000466">
    <property type="protein sequence ID" value="TDD61734.1"/>
    <property type="molecule type" value="Genomic_DNA"/>
</dbReference>
<accession>A0A4R4ZU93</accession>
<dbReference type="GO" id="GO:0016491">
    <property type="term" value="F:oxidoreductase activity"/>
    <property type="evidence" value="ECO:0007669"/>
    <property type="project" value="TreeGrafter"/>
</dbReference>
<dbReference type="Pfam" id="PF13646">
    <property type="entry name" value="HEAT_2"/>
    <property type="match status" value="2"/>
</dbReference>
<dbReference type="PANTHER" id="PTHR12697">
    <property type="entry name" value="PBS LYASE HEAT-LIKE PROTEIN"/>
    <property type="match status" value="1"/>
</dbReference>
<dbReference type="InterPro" id="IPR011989">
    <property type="entry name" value="ARM-like"/>
</dbReference>
<comment type="caution">
    <text evidence="1">The sequence shown here is derived from an EMBL/GenBank/DDBJ whole genome shotgun (WGS) entry which is preliminary data.</text>
</comment>
<dbReference type="SMART" id="SM00567">
    <property type="entry name" value="EZ_HEAT"/>
    <property type="match status" value="4"/>
</dbReference>
<dbReference type="Proteomes" id="UP000295578">
    <property type="component" value="Unassembled WGS sequence"/>
</dbReference>
<evidence type="ECO:0000313" key="2">
    <source>
        <dbReference type="Proteomes" id="UP000295578"/>
    </source>
</evidence>
<dbReference type="AlphaFoldDB" id="A0A4R4ZU93"/>
<dbReference type="RefSeq" id="WP_132205874.1">
    <property type="nucleotide sequence ID" value="NZ_SMKY01000466.1"/>
</dbReference>
<keyword evidence="2" id="KW-1185">Reference proteome</keyword>
<name>A0A4R4ZU93_9ACTN</name>
<sequence>MTHIDTIRLDDVEDFLREPEPATRAAALAVLTSAARAGEAPRGTGDTLAWALADDHEDVRRAAADALRALPELYFGDDGVDALLLAASRGRDAFVRETAADLVEILAGGAGELYAQGLQDDEPQVRIQAVLGLVALREVSRVAEAADDPSREIRVAVAEGLGRLARPSGLPALEHLLTDHDPVVRLAALDAAAELGVPEPLEGRVVTATAHTDWQVRRRAVRALSRARPELAIQPLIKALGDRTVDVRRAAVQALEQWGTDHPEVVTALTETLADPDPGVRTQARWSLA</sequence>
<dbReference type="InterPro" id="IPR016024">
    <property type="entry name" value="ARM-type_fold"/>
</dbReference>
<organism evidence="1 2">
    <name type="scientific">Actinomadura darangshiensis</name>
    <dbReference type="NCBI Taxonomy" id="705336"/>
    <lineage>
        <taxon>Bacteria</taxon>
        <taxon>Bacillati</taxon>
        <taxon>Actinomycetota</taxon>
        <taxon>Actinomycetes</taxon>
        <taxon>Streptosporangiales</taxon>
        <taxon>Thermomonosporaceae</taxon>
        <taxon>Actinomadura</taxon>
    </lineage>
</organism>
<evidence type="ECO:0008006" key="3">
    <source>
        <dbReference type="Google" id="ProtNLM"/>
    </source>
</evidence>